<protein>
    <recommendedName>
        <fullName evidence="4">phosphoglycolate phosphatase</fullName>
        <ecNumber evidence="4">3.1.3.18</ecNumber>
    </recommendedName>
</protein>
<comment type="pathway">
    <text evidence="2">Organic acid metabolism; glycolate biosynthesis; glycolate from 2-phosphoglycolate: step 1/1.</text>
</comment>
<dbReference type="PANTHER" id="PTHR43434:SF1">
    <property type="entry name" value="PHOSPHOGLYCOLATE PHOSPHATASE"/>
    <property type="match status" value="1"/>
</dbReference>
<dbReference type="EMBL" id="JAVDUU010000003">
    <property type="protein sequence ID" value="MDR6943288.1"/>
    <property type="molecule type" value="Genomic_DNA"/>
</dbReference>
<keyword evidence="5" id="KW-1133">Transmembrane helix</keyword>
<organism evidence="6 7">
    <name type="scientific">Mucilaginibacter pocheonensis</name>
    <dbReference type="NCBI Taxonomy" id="398050"/>
    <lineage>
        <taxon>Bacteria</taxon>
        <taxon>Pseudomonadati</taxon>
        <taxon>Bacteroidota</taxon>
        <taxon>Sphingobacteriia</taxon>
        <taxon>Sphingobacteriales</taxon>
        <taxon>Sphingobacteriaceae</taxon>
        <taxon>Mucilaginibacter</taxon>
    </lineage>
</organism>
<evidence type="ECO:0000313" key="7">
    <source>
        <dbReference type="Proteomes" id="UP001247620"/>
    </source>
</evidence>
<comment type="similarity">
    <text evidence="3">Belongs to the HAD-like hydrolase superfamily. CbbY/CbbZ/Gph/YieH family.</text>
</comment>
<dbReference type="SUPFAM" id="SSF56784">
    <property type="entry name" value="HAD-like"/>
    <property type="match status" value="1"/>
</dbReference>
<dbReference type="Pfam" id="PF13419">
    <property type="entry name" value="HAD_2"/>
    <property type="match status" value="1"/>
</dbReference>
<dbReference type="GO" id="GO:0008967">
    <property type="term" value="F:phosphoglycolate phosphatase activity"/>
    <property type="evidence" value="ECO:0007669"/>
    <property type="project" value="UniProtKB-EC"/>
</dbReference>
<dbReference type="Gene3D" id="3.40.50.1000">
    <property type="entry name" value="HAD superfamily/HAD-like"/>
    <property type="match status" value="1"/>
</dbReference>
<comment type="caution">
    <text evidence="6">The sequence shown here is derived from an EMBL/GenBank/DDBJ whole genome shotgun (WGS) entry which is preliminary data.</text>
</comment>
<dbReference type="RefSeq" id="WP_310097282.1">
    <property type="nucleotide sequence ID" value="NZ_JAVDUU010000003.1"/>
</dbReference>
<reference evidence="6 7" key="1">
    <citation type="submission" date="2023-07" db="EMBL/GenBank/DDBJ databases">
        <title>Sorghum-associated microbial communities from plants grown in Nebraska, USA.</title>
        <authorList>
            <person name="Schachtman D."/>
        </authorList>
    </citation>
    <scope>NUCLEOTIDE SEQUENCE [LARGE SCALE GENOMIC DNA]</scope>
    <source>
        <strain evidence="6 7">3262</strain>
    </source>
</reference>
<feature type="transmembrane region" description="Helical" evidence="5">
    <location>
        <begin position="107"/>
        <end position="127"/>
    </location>
</feature>
<evidence type="ECO:0000256" key="5">
    <source>
        <dbReference type="SAM" id="Phobius"/>
    </source>
</evidence>
<dbReference type="InterPro" id="IPR036412">
    <property type="entry name" value="HAD-like_sf"/>
</dbReference>
<dbReference type="InterPro" id="IPR023214">
    <property type="entry name" value="HAD_sf"/>
</dbReference>
<accession>A0ABU1TD19</accession>
<evidence type="ECO:0000256" key="2">
    <source>
        <dbReference type="ARBA" id="ARBA00004818"/>
    </source>
</evidence>
<keyword evidence="6" id="KW-0378">Hydrolase</keyword>
<evidence type="ECO:0000256" key="4">
    <source>
        <dbReference type="ARBA" id="ARBA00013078"/>
    </source>
</evidence>
<keyword evidence="5" id="KW-0812">Transmembrane</keyword>
<keyword evidence="7" id="KW-1185">Reference proteome</keyword>
<sequence>MQKPDSLIFDMDGTLWDAVDTYANSWNLVFEKKNIERTIGRNDLMEVMGMEGKKLTKVLMPDLDDDSAYGIYMDVNEKRRQILPTSGGTMYSGVTSGIKQLATKYNLFILSNCAIGIIPLFITWAGIEGYITDSIAYGQNNMPKHHNMRLLIDKHQLKNPVYIGDTNGDAEQTRMAGIPFIFVSYGFGKTDDYELKFDDFESLTKYYMSL</sequence>
<evidence type="ECO:0000256" key="1">
    <source>
        <dbReference type="ARBA" id="ARBA00000830"/>
    </source>
</evidence>
<keyword evidence="5" id="KW-0472">Membrane</keyword>
<dbReference type="EC" id="3.1.3.18" evidence="4"/>
<gene>
    <name evidence="6" type="ORF">J2W55_003141</name>
</gene>
<proteinExistence type="inferred from homology"/>
<dbReference type="PANTHER" id="PTHR43434">
    <property type="entry name" value="PHOSPHOGLYCOLATE PHOSPHATASE"/>
    <property type="match status" value="1"/>
</dbReference>
<dbReference type="InterPro" id="IPR041492">
    <property type="entry name" value="HAD_2"/>
</dbReference>
<evidence type="ECO:0000313" key="6">
    <source>
        <dbReference type="EMBL" id="MDR6943288.1"/>
    </source>
</evidence>
<comment type="catalytic activity">
    <reaction evidence="1">
        <text>2-phosphoglycolate + H2O = glycolate + phosphate</text>
        <dbReference type="Rhea" id="RHEA:14369"/>
        <dbReference type="ChEBI" id="CHEBI:15377"/>
        <dbReference type="ChEBI" id="CHEBI:29805"/>
        <dbReference type="ChEBI" id="CHEBI:43474"/>
        <dbReference type="ChEBI" id="CHEBI:58033"/>
        <dbReference type="EC" id="3.1.3.18"/>
    </reaction>
</comment>
<name>A0ABU1TD19_9SPHI</name>
<dbReference type="Proteomes" id="UP001247620">
    <property type="component" value="Unassembled WGS sequence"/>
</dbReference>
<evidence type="ECO:0000256" key="3">
    <source>
        <dbReference type="ARBA" id="ARBA00006171"/>
    </source>
</evidence>
<dbReference type="InterPro" id="IPR023198">
    <property type="entry name" value="PGP-like_dom2"/>
</dbReference>
<dbReference type="InterPro" id="IPR050155">
    <property type="entry name" value="HAD-like_hydrolase_sf"/>
</dbReference>
<dbReference type="Gene3D" id="1.10.150.240">
    <property type="entry name" value="Putative phosphatase, domain 2"/>
    <property type="match status" value="1"/>
</dbReference>